<feature type="signal peptide" evidence="1">
    <location>
        <begin position="1"/>
        <end position="23"/>
    </location>
</feature>
<organism evidence="3 4">
    <name type="scientific">Riccia sorocarpa</name>
    <dbReference type="NCBI Taxonomy" id="122646"/>
    <lineage>
        <taxon>Eukaryota</taxon>
        <taxon>Viridiplantae</taxon>
        <taxon>Streptophyta</taxon>
        <taxon>Embryophyta</taxon>
        <taxon>Marchantiophyta</taxon>
        <taxon>Marchantiopsida</taxon>
        <taxon>Marchantiidae</taxon>
        <taxon>Marchantiales</taxon>
        <taxon>Ricciaceae</taxon>
        <taxon>Riccia</taxon>
    </lineage>
</organism>
<dbReference type="InterPro" id="IPR053168">
    <property type="entry name" value="Glutamic_endopeptidase"/>
</dbReference>
<evidence type="ECO:0000313" key="3">
    <source>
        <dbReference type="EMBL" id="KAL3679098.1"/>
    </source>
</evidence>
<dbReference type="InterPro" id="IPR004314">
    <property type="entry name" value="Neprosin"/>
</dbReference>
<evidence type="ECO:0000259" key="2">
    <source>
        <dbReference type="PROSITE" id="PS52045"/>
    </source>
</evidence>
<evidence type="ECO:0000256" key="1">
    <source>
        <dbReference type="SAM" id="SignalP"/>
    </source>
</evidence>
<sequence length="411" mass="45971">MEHYLVVCLILVWSFCLQRSYSAESTLHYKLSNGEEISCVPIYEQPSLKSLDHDPYLMIKEATFIPSDQSTEEQTQEIPDATQIKVAAKQVFQTEVGSCPEGMIPILRNQGSRISQHGVDSINGKVEHKVTSTKNPLISDPYFDLRDHEYATTSLSTSGTARYFGGRGEVNLWNPIVEFRDEFSSARVAVSAGSYDQWNLNLLVAGMKVDMGRFGDNYTRLFVAWTRDAYHTTGCVNLECAGFVQTNSGVVIGGAYGTSVPGGSQYFQYFSIEWHQSSDAWWLQVGQRDVGYWPNSLLTVLRTGATKVEWGGEIINGKHSGTRHTQTRMGSGEFADARSGGVAKPNWQRAAWISALQTVDQYNQWVDAPLASLSIYNTKVKCYNAQKFQGDAEWRTHMYYGGPGYNRDCLT</sequence>
<dbReference type="PANTHER" id="PTHR31589">
    <property type="entry name" value="PROTEIN, PUTATIVE (DUF239)-RELATED-RELATED"/>
    <property type="match status" value="1"/>
</dbReference>
<dbReference type="AlphaFoldDB" id="A0ABD3GIS7"/>
<dbReference type="Proteomes" id="UP001633002">
    <property type="component" value="Unassembled WGS sequence"/>
</dbReference>
<proteinExistence type="predicted"/>
<feature type="chain" id="PRO_5044844709" description="Neprosin PEP catalytic domain-containing protein" evidence="1">
    <location>
        <begin position="24"/>
        <end position="411"/>
    </location>
</feature>
<reference evidence="3 4" key="1">
    <citation type="submission" date="2024-09" db="EMBL/GenBank/DDBJ databases">
        <title>Chromosome-scale assembly of Riccia sorocarpa.</title>
        <authorList>
            <person name="Paukszto L."/>
        </authorList>
    </citation>
    <scope>NUCLEOTIDE SEQUENCE [LARGE SCALE GENOMIC DNA]</scope>
    <source>
        <strain evidence="3">LP-2024</strain>
        <tissue evidence="3">Aerial parts of the thallus</tissue>
    </source>
</reference>
<evidence type="ECO:0000313" key="4">
    <source>
        <dbReference type="Proteomes" id="UP001633002"/>
    </source>
</evidence>
<name>A0ABD3GIS7_9MARC</name>
<dbReference type="EMBL" id="JBJQOH010000007">
    <property type="protein sequence ID" value="KAL3679098.1"/>
    <property type="molecule type" value="Genomic_DNA"/>
</dbReference>
<keyword evidence="1" id="KW-0732">Signal</keyword>
<dbReference type="PROSITE" id="PS52045">
    <property type="entry name" value="NEPROSIN_PEP_CD"/>
    <property type="match status" value="1"/>
</dbReference>
<comment type="caution">
    <text evidence="3">The sequence shown here is derived from an EMBL/GenBank/DDBJ whole genome shotgun (WGS) entry which is preliminary data.</text>
</comment>
<protein>
    <recommendedName>
        <fullName evidence="2">Neprosin PEP catalytic domain-containing protein</fullName>
    </recommendedName>
</protein>
<feature type="domain" description="Neprosin PEP catalytic" evidence="2">
    <location>
        <begin position="142"/>
        <end position="410"/>
    </location>
</feature>
<gene>
    <name evidence="3" type="ORF">R1sor_022054</name>
</gene>
<keyword evidence="4" id="KW-1185">Reference proteome</keyword>
<dbReference type="PANTHER" id="PTHR31589:SF110">
    <property type="entry name" value="PROTEIN, PUTATIVE (DUF239)-RELATED"/>
    <property type="match status" value="1"/>
</dbReference>
<dbReference type="Gene3D" id="3.90.1320.10">
    <property type="entry name" value="Outer-capsid protein sigma 3, large lobe"/>
    <property type="match status" value="1"/>
</dbReference>
<accession>A0ABD3GIS7</accession>
<dbReference type="Pfam" id="PF03080">
    <property type="entry name" value="Neprosin"/>
    <property type="match status" value="1"/>
</dbReference>